<evidence type="ECO:0000256" key="5">
    <source>
        <dbReference type="RuleBase" id="RU362059"/>
    </source>
</evidence>
<protein>
    <recommendedName>
        <fullName evidence="5">UDP-glucuronosyltransferase</fullName>
        <ecNumber evidence="5">2.4.1.17</ecNumber>
    </recommendedName>
</protein>
<evidence type="ECO:0000313" key="7">
    <source>
        <dbReference type="Proteomes" id="UP000007798"/>
    </source>
</evidence>
<dbReference type="InterPro" id="IPR050271">
    <property type="entry name" value="UDP-glycosyltransferase"/>
</dbReference>
<dbReference type="Pfam" id="PF00201">
    <property type="entry name" value="UDPGT"/>
    <property type="match status" value="1"/>
</dbReference>
<dbReference type="Gene3D" id="3.40.50.2000">
    <property type="entry name" value="Glycogen Phosphorylase B"/>
    <property type="match status" value="1"/>
</dbReference>
<dbReference type="EC" id="2.4.1.17" evidence="5"/>
<reference evidence="6 7" key="1">
    <citation type="journal article" date="2007" name="Nature">
        <title>Evolution of genes and genomes on the Drosophila phylogeny.</title>
        <authorList>
            <consortium name="Drosophila 12 Genomes Consortium"/>
            <person name="Clark A.G."/>
            <person name="Eisen M.B."/>
            <person name="Smith D.R."/>
            <person name="Bergman C.M."/>
            <person name="Oliver B."/>
            <person name="Markow T.A."/>
            <person name="Kaufman T.C."/>
            <person name="Kellis M."/>
            <person name="Gelbart W."/>
            <person name="Iyer V.N."/>
            <person name="Pollard D.A."/>
            <person name="Sackton T.B."/>
            <person name="Larracuente A.M."/>
            <person name="Singh N.D."/>
            <person name="Abad J.P."/>
            <person name="Abt D.N."/>
            <person name="Adryan B."/>
            <person name="Aguade M."/>
            <person name="Akashi H."/>
            <person name="Anderson W.W."/>
            <person name="Aquadro C.F."/>
            <person name="Ardell D.H."/>
            <person name="Arguello R."/>
            <person name="Artieri C.G."/>
            <person name="Barbash D.A."/>
            <person name="Barker D."/>
            <person name="Barsanti P."/>
            <person name="Batterham P."/>
            <person name="Batzoglou S."/>
            <person name="Begun D."/>
            <person name="Bhutkar A."/>
            <person name="Blanco E."/>
            <person name="Bosak S.A."/>
            <person name="Bradley R.K."/>
            <person name="Brand A.D."/>
            <person name="Brent M.R."/>
            <person name="Brooks A.N."/>
            <person name="Brown R.H."/>
            <person name="Butlin R.K."/>
            <person name="Caggese C."/>
            <person name="Calvi B.R."/>
            <person name="Bernardo de Carvalho A."/>
            <person name="Caspi A."/>
            <person name="Castrezana S."/>
            <person name="Celniker S.E."/>
            <person name="Chang J.L."/>
            <person name="Chapple C."/>
            <person name="Chatterji S."/>
            <person name="Chinwalla A."/>
            <person name="Civetta A."/>
            <person name="Clifton S.W."/>
            <person name="Comeron J.M."/>
            <person name="Costello J.C."/>
            <person name="Coyne J.A."/>
            <person name="Daub J."/>
            <person name="David R.G."/>
            <person name="Delcher A.L."/>
            <person name="Delehaunty K."/>
            <person name="Do C.B."/>
            <person name="Ebling H."/>
            <person name="Edwards K."/>
            <person name="Eickbush T."/>
            <person name="Evans J.D."/>
            <person name="Filipski A."/>
            <person name="Findeiss S."/>
            <person name="Freyhult E."/>
            <person name="Fulton L."/>
            <person name="Fulton R."/>
            <person name="Garcia A.C."/>
            <person name="Gardiner A."/>
            <person name="Garfield D.A."/>
            <person name="Garvin B.E."/>
            <person name="Gibson G."/>
            <person name="Gilbert D."/>
            <person name="Gnerre S."/>
            <person name="Godfrey J."/>
            <person name="Good R."/>
            <person name="Gotea V."/>
            <person name="Gravely B."/>
            <person name="Greenberg A.J."/>
            <person name="Griffiths-Jones S."/>
            <person name="Gross S."/>
            <person name="Guigo R."/>
            <person name="Gustafson E.A."/>
            <person name="Haerty W."/>
            <person name="Hahn M.W."/>
            <person name="Halligan D.L."/>
            <person name="Halpern A.L."/>
            <person name="Halter G.M."/>
            <person name="Han M.V."/>
            <person name="Heger A."/>
            <person name="Hillier L."/>
            <person name="Hinrichs A.S."/>
            <person name="Holmes I."/>
            <person name="Hoskins R.A."/>
            <person name="Hubisz M.J."/>
            <person name="Hultmark D."/>
            <person name="Huntley M.A."/>
            <person name="Jaffe D.B."/>
            <person name="Jagadeeshan S."/>
            <person name="Jeck W.R."/>
            <person name="Johnson J."/>
            <person name="Jones C.D."/>
            <person name="Jordan W.C."/>
            <person name="Karpen G.H."/>
            <person name="Kataoka E."/>
            <person name="Keightley P.D."/>
            <person name="Kheradpour P."/>
            <person name="Kirkness E.F."/>
            <person name="Koerich L.B."/>
            <person name="Kristiansen K."/>
            <person name="Kudrna D."/>
            <person name="Kulathinal R.J."/>
            <person name="Kumar S."/>
            <person name="Kwok R."/>
            <person name="Lander E."/>
            <person name="Langley C.H."/>
            <person name="Lapoint R."/>
            <person name="Lazzaro B.P."/>
            <person name="Lee S.J."/>
            <person name="Levesque L."/>
            <person name="Li R."/>
            <person name="Lin C.F."/>
            <person name="Lin M.F."/>
            <person name="Lindblad-Toh K."/>
            <person name="Llopart A."/>
            <person name="Long M."/>
            <person name="Low L."/>
            <person name="Lozovsky E."/>
            <person name="Lu J."/>
            <person name="Luo M."/>
            <person name="Machado C.A."/>
            <person name="Makalowski W."/>
            <person name="Marzo M."/>
            <person name="Matsuda M."/>
            <person name="Matzkin L."/>
            <person name="McAllister B."/>
            <person name="McBride C.S."/>
            <person name="McKernan B."/>
            <person name="McKernan K."/>
            <person name="Mendez-Lago M."/>
            <person name="Minx P."/>
            <person name="Mollenhauer M.U."/>
            <person name="Montooth K."/>
            <person name="Mount S.M."/>
            <person name="Mu X."/>
            <person name="Myers E."/>
            <person name="Negre B."/>
            <person name="Newfeld S."/>
            <person name="Nielsen R."/>
            <person name="Noor M.A."/>
            <person name="O'Grady P."/>
            <person name="Pachter L."/>
            <person name="Papaceit M."/>
            <person name="Parisi M.J."/>
            <person name="Parisi M."/>
            <person name="Parts L."/>
            <person name="Pedersen J.S."/>
            <person name="Pesole G."/>
            <person name="Phillippy A.M."/>
            <person name="Ponting C.P."/>
            <person name="Pop M."/>
            <person name="Porcelli D."/>
            <person name="Powell J.R."/>
            <person name="Prohaska S."/>
            <person name="Pruitt K."/>
            <person name="Puig M."/>
            <person name="Quesneville H."/>
            <person name="Ram K.R."/>
            <person name="Rand D."/>
            <person name="Rasmussen M.D."/>
            <person name="Reed L.K."/>
            <person name="Reenan R."/>
            <person name="Reily A."/>
            <person name="Remington K.A."/>
            <person name="Rieger T.T."/>
            <person name="Ritchie M.G."/>
            <person name="Robin C."/>
            <person name="Rogers Y.H."/>
            <person name="Rohde C."/>
            <person name="Rozas J."/>
            <person name="Rubenfield M.J."/>
            <person name="Ruiz A."/>
            <person name="Russo S."/>
            <person name="Salzberg S.L."/>
            <person name="Sanchez-Gracia A."/>
            <person name="Saranga D.J."/>
            <person name="Sato H."/>
            <person name="Schaeffer S.W."/>
            <person name="Schatz M.C."/>
            <person name="Schlenke T."/>
            <person name="Schwartz R."/>
            <person name="Segarra C."/>
            <person name="Singh R.S."/>
            <person name="Sirot L."/>
            <person name="Sirota M."/>
            <person name="Sisneros N.B."/>
            <person name="Smith C.D."/>
            <person name="Smith T.F."/>
            <person name="Spieth J."/>
            <person name="Stage D.E."/>
            <person name="Stark A."/>
            <person name="Stephan W."/>
            <person name="Strausberg R.L."/>
            <person name="Strempel S."/>
            <person name="Sturgill D."/>
            <person name="Sutton G."/>
            <person name="Sutton G.G."/>
            <person name="Tao W."/>
            <person name="Teichmann S."/>
            <person name="Tobari Y.N."/>
            <person name="Tomimura Y."/>
            <person name="Tsolas J.M."/>
            <person name="Valente V.L."/>
            <person name="Venter E."/>
            <person name="Venter J.C."/>
            <person name="Vicario S."/>
            <person name="Vieira F.G."/>
            <person name="Vilella A.J."/>
            <person name="Villasante A."/>
            <person name="Walenz B."/>
            <person name="Wang J."/>
            <person name="Wasserman M."/>
            <person name="Watts T."/>
            <person name="Wilson D."/>
            <person name="Wilson R.K."/>
            <person name="Wing R.A."/>
            <person name="Wolfner M.F."/>
            <person name="Wong A."/>
            <person name="Wong G.K."/>
            <person name="Wu C.I."/>
            <person name="Wu G."/>
            <person name="Yamamoto D."/>
            <person name="Yang H.P."/>
            <person name="Yang S.P."/>
            <person name="Yorke J.A."/>
            <person name="Yoshida K."/>
            <person name="Zdobnov E."/>
            <person name="Zhang P."/>
            <person name="Zhang Y."/>
            <person name="Zimin A.V."/>
            <person name="Baldwin J."/>
            <person name="Abdouelleil A."/>
            <person name="Abdulkadir J."/>
            <person name="Abebe A."/>
            <person name="Abera B."/>
            <person name="Abreu J."/>
            <person name="Acer S.C."/>
            <person name="Aftuck L."/>
            <person name="Alexander A."/>
            <person name="An P."/>
            <person name="Anderson E."/>
            <person name="Anderson S."/>
            <person name="Arachi H."/>
            <person name="Azer M."/>
            <person name="Bachantsang P."/>
            <person name="Barry A."/>
            <person name="Bayul T."/>
            <person name="Berlin A."/>
            <person name="Bessette D."/>
            <person name="Bloom T."/>
            <person name="Blye J."/>
            <person name="Boguslavskiy L."/>
            <person name="Bonnet C."/>
            <person name="Boukhgalter B."/>
            <person name="Bourzgui I."/>
            <person name="Brown A."/>
            <person name="Cahill P."/>
            <person name="Channer S."/>
            <person name="Cheshatsang Y."/>
            <person name="Chuda L."/>
            <person name="Citroen M."/>
            <person name="Collymore A."/>
            <person name="Cooke P."/>
            <person name="Costello M."/>
            <person name="D'Aco K."/>
            <person name="Daza R."/>
            <person name="De Haan G."/>
            <person name="DeGray S."/>
            <person name="DeMaso C."/>
            <person name="Dhargay N."/>
            <person name="Dooley K."/>
            <person name="Dooley E."/>
            <person name="Doricent M."/>
            <person name="Dorje P."/>
            <person name="Dorjee K."/>
            <person name="Dupes A."/>
            <person name="Elong R."/>
            <person name="Falk J."/>
            <person name="Farina A."/>
            <person name="Faro S."/>
            <person name="Ferguson D."/>
            <person name="Fisher S."/>
            <person name="Foley C.D."/>
            <person name="Franke A."/>
            <person name="Friedrich D."/>
            <person name="Gadbois L."/>
            <person name="Gearin G."/>
            <person name="Gearin C.R."/>
            <person name="Giannoukos G."/>
            <person name="Goode T."/>
            <person name="Graham J."/>
            <person name="Grandbois E."/>
            <person name="Grewal S."/>
            <person name="Gyaltsen K."/>
            <person name="Hafez N."/>
            <person name="Hagos B."/>
            <person name="Hall J."/>
            <person name="Henson C."/>
            <person name="Hollinger A."/>
            <person name="Honan T."/>
            <person name="Huard M.D."/>
            <person name="Hughes L."/>
            <person name="Hurhula B."/>
            <person name="Husby M.E."/>
            <person name="Kamat A."/>
            <person name="Kanga B."/>
            <person name="Kashin S."/>
            <person name="Khazanovich D."/>
            <person name="Kisner P."/>
            <person name="Lance K."/>
            <person name="Lara M."/>
            <person name="Lee W."/>
            <person name="Lennon N."/>
            <person name="Letendre F."/>
            <person name="LeVine R."/>
            <person name="Lipovsky A."/>
            <person name="Liu X."/>
            <person name="Liu J."/>
            <person name="Liu S."/>
            <person name="Lokyitsang T."/>
            <person name="Lokyitsang Y."/>
            <person name="Lubonja R."/>
            <person name="Lui A."/>
            <person name="MacDonald P."/>
            <person name="Magnisalis V."/>
            <person name="Maru K."/>
            <person name="Matthews C."/>
            <person name="McCusker W."/>
            <person name="McDonough S."/>
            <person name="Mehta T."/>
            <person name="Meldrim J."/>
            <person name="Meneus L."/>
            <person name="Mihai O."/>
            <person name="Mihalev A."/>
            <person name="Mihova T."/>
            <person name="Mittelman R."/>
            <person name="Mlenga V."/>
            <person name="Montmayeur A."/>
            <person name="Mulrain L."/>
            <person name="Navidi A."/>
            <person name="Naylor J."/>
            <person name="Negash T."/>
            <person name="Nguyen T."/>
            <person name="Nguyen N."/>
            <person name="Nicol R."/>
            <person name="Norbu C."/>
            <person name="Norbu N."/>
            <person name="Novod N."/>
            <person name="O'Neill B."/>
            <person name="Osman S."/>
            <person name="Markiewicz E."/>
            <person name="Oyono O.L."/>
            <person name="Patti C."/>
            <person name="Phunkhang P."/>
            <person name="Pierre F."/>
            <person name="Priest M."/>
            <person name="Raghuraman S."/>
            <person name="Rege F."/>
            <person name="Reyes R."/>
            <person name="Rise C."/>
            <person name="Rogov P."/>
            <person name="Ross K."/>
            <person name="Ryan E."/>
            <person name="Settipalli S."/>
            <person name="Shea T."/>
            <person name="Sherpa N."/>
            <person name="Shi L."/>
            <person name="Shih D."/>
            <person name="Sparrow T."/>
            <person name="Spaulding J."/>
            <person name="Stalker J."/>
            <person name="Stange-Thomann N."/>
            <person name="Stavropoulos S."/>
            <person name="Stone C."/>
            <person name="Strader C."/>
            <person name="Tesfaye S."/>
            <person name="Thomson T."/>
            <person name="Thoulutsang Y."/>
            <person name="Thoulutsang D."/>
            <person name="Topham K."/>
            <person name="Topping I."/>
            <person name="Tsamla T."/>
            <person name="Vassiliev H."/>
            <person name="Vo A."/>
            <person name="Wangchuk T."/>
            <person name="Wangdi T."/>
            <person name="Weiand M."/>
            <person name="Wilkinson J."/>
            <person name="Wilson A."/>
            <person name="Yadav S."/>
            <person name="Young G."/>
            <person name="Yu Q."/>
            <person name="Zembek L."/>
            <person name="Zhong D."/>
            <person name="Zimmer A."/>
            <person name="Zwirko Z."/>
            <person name="Jaffe D.B."/>
            <person name="Alvarez P."/>
            <person name="Brockman W."/>
            <person name="Butler J."/>
            <person name="Chin C."/>
            <person name="Gnerre S."/>
            <person name="Grabherr M."/>
            <person name="Kleber M."/>
            <person name="Mauceli E."/>
            <person name="MacCallum I."/>
        </authorList>
    </citation>
    <scope>NUCLEOTIDE SEQUENCE [LARGE SCALE GENOMIC DNA]</scope>
    <source>
        <strain evidence="7">Tucson 14030-0811.24</strain>
    </source>
</reference>
<comment type="catalytic activity">
    <reaction evidence="5">
        <text>glucuronate acceptor + UDP-alpha-D-glucuronate = acceptor beta-D-glucuronoside + UDP + H(+)</text>
        <dbReference type="Rhea" id="RHEA:21032"/>
        <dbReference type="ChEBI" id="CHEBI:15378"/>
        <dbReference type="ChEBI" id="CHEBI:58052"/>
        <dbReference type="ChEBI" id="CHEBI:58223"/>
        <dbReference type="ChEBI" id="CHEBI:132367"/>
        <dbReference type="ChEBI" id="CHEBI:132368"/>
        <dbReference type="EC" id="2.4.1.17"/>
    </reaction>
</comment>
<keyword evidence="3 4" id="KW-0808">Transferase</keyword>
<gene>
    <name evidence="6" type="primary">Dwil\GK14003</name>
    <name evidence="6" type="ORF">Dwil_GK14003</name>
</gene>
<evidence type="ECO:0000256" key="1">
    <source>
        <dbReference type="ARBA" id="ARBA00009995"/>
    </source>
</evidence>
<keyword evidence="2 4" id="KW-0328">Glycosyltransferase</keyword>
<dbReference type="FunFam" id="3.40.50.2000:FF:000021">
    <property type="entry name" value="UDP-glucuronosyltransferase"/>
    <property type="match status" value="1"/>
</dbReference>
<evidence type="ECO:0000313" key="6">
    <source>
        <dbReference type="EMBL" id="EDW84190.2"/>
    </source>
</evidence>
<dbReference type="AlphaFoldDB" id="B4NKY7"/>
<dbReference type="EMBL" id="CH964272">
    <property type="protein sequence ID" value="EDW84190.2"/>
    <property type="molecule type" value="Genomic_DNA"/>
</dbReference>
<dbReference type="FunCoup" id="B4NKY7">
    <property type="interactions" value="226"/>
</dbReference>
<accession>B4NKY7</accession>
<dbReference type="GO" id="GO:0016020">
    <property type="term" value="C:membrane"/>
    <property type="evidence" value="ECO:0007669"/>
    <property type="project" value="UniProtKB-SubCell"/>
</dbReference>
<dbReference type="InParanoid" id="B4NKY7"/>
<dbReference type="PANTHER" id="PTHR48043:SF145">
    <property type="entry name" value="FI06409P-RELATED"/>
    <property type="match status" value="1"/>
</dbReference>
<dbReference type="Proteomes" id="UP000007798">
    <property type="component" value="Unassembled WGS sequence"/>
</dbReference>
<dbReference type="SUPFAM" id="SSF53756">
    <property type="entry name" value="UDP-Glycosyltransferase/glycogen phosphorylase"/>
    <property type="match status" value="1"/>
</dbReference>
<dbReference type="eggNOG" id="KOG1192">
    <property type="taxonomic scope" value="Eukaryota"/>
</dbReference>
<evidence type="ECO:0000256" key="3">
    <source>
        <dbReference type="ARBA" id="ARBA00022679"/>
    </source>
</evidence>
<proteinExistence type="inferred from homology"/>
<organism evidence="6 7">
    <name type="scientific">Drosophila willistoni</name>
    <name type="common">Fruit fly</name>
    <dbReference type="NCBI Taxonomy" id="7260"/>
    <lineage>
        <taxon>Eukaryota</taxon>
        <taxon>Metazoa</taxon>
        <taxon>Ecdysozoa</taxon>
        <taxon>Arthropoda</taxon>
        <taxon>Hexapoda</taxon>
        <taxon>Insecta</taxon>
        <taxon>Pterygota</taxon>
        <taxon>Neoptera</taxon>
        <taxon>Endopterygota</taxon>
        <taxon>Diptera</taxon>
        <taxon>Brachycera</taxon>
        <taxon>Muscomorpha</taxon>
        <taxon>Ephydroidea</taxon>
        <taxon>Drosophilidae</taxon>
        <taxon>Drosophila</taxon>
        <taxon>Sophophora</taxon>
    </lineage>
</organism>
<dbReference type="PANTHER" id="PTHR48043">
    <property type="entry name" value="EG:EG0003.4 PROTEIN-RELATED"/>
    <property type="match status" value="1"/>
</dbReference>
<evidence type="ECO:0000256" key="2">
    <source>
        <dbReference type="ARBA" id="ARBA00022676"/>
    </source>
</evidence>
<dbReference type="OrthoDB" id="5835829at2759"/>
<dbReference type="InterPro" id="IPR035595">
    <property type="entry name" value="UDP_glycos_trans_CS"/>
</dbReference>
<comment type="subcellular location">
    <subcellularLocation>
        <location evidence="5">Membrane</location>
        <topology evidence="5">Single-pass membrane protein</topology>
    </subcellularLocation>
</comment>
<dbReference type="HOGENOM" id="CLU_012949_0_2_1"/>
<comment type="similarity">
    <text evidence="1 4">Belongs to the UDP-glycosyltransferase family.</text>
</comment>
<name>B4NKY7_DROWI</name>
<evidence type="ECO:0000256" key="4">
    <source>
        <dbReference type="RuleBase" id="RU003718"/>
    </source>
</evidence>
<dbReference type="GO" id="GO:0015020">
    <property type="term" value="F:glucuronosyltransferase activity"/>
    <property type="evidence" value="ECO:0007669"/>
    <property type="project" value="UniProtKB-EC"/>
</dbReference>
<dbReference type="CDD" id="cd03784">
    <property type="entry name" value="GT1_Gtf-like"/>
    <property type="match status" value="1"/>
</dbReference>
<dbReference type="InterPro" id="IPR002213">
    <property type="entry name" value="UDP_glucos_trans"/>
</dbReference>
<dbReference type="STRING" id="7260.B4NKY7"/>
<keyword evidence="7" id="KW-1185">Reference proteome</keyword>
<dbReference type="PROSITE" id="PS00375">
    <property type="entry name" value="UDPGT"/>
    <property type="match status" value="1"/>
</dbReference>
<sequence>MLISGILDNARLFIITIVLSVQLTKADNILAIFSYASGSPYLLVRPLIKELVDRGHQITVVSAAKYFPTIDGTRHIRVFELDHLIEDVIDFEYDANPMQTKWQHASWVSHFYYEASNYILTNEGVQQLLHNSSAQFDMVIMNTPISDALCGFSQHFNAPMVGIAAYGSTWIIDYLVGNSAPSIYEPMSPVGYTFSNSPSLFDMWNNWVYLTEEWLLERLVYLPPQLKLYRQYFDNSYSNFEEIRRNFSLILVNQHFSLGRVRSNVPNIIEVAGMHMCVHKNCKLDPIPDDLRRFMDEAEHGVIYFSMGVEIFMKWLPKHMKDTLFKTFSTLKQRVVWKYDNWQSFKNKSDNIYVSSFMPQQQILQHPKLKLFITHAGLLSVIETAYYGIPILSLPLYYDQFTNSQRMRMAGAGQTLHLNLINVEILNNSIQELIQNPSYARIAKQMSTRFRDQPMNPLETAVWWTEYTLRHKRSPPIQSAYLL</sequence>